<reference evidence="1 2" key="1">
    <citation type="submission" date="2016-12" db="EMBL/GenBank/DDBJ databases">
        <title>The genomes of Aspergillus section Nigri reveals drivers in fungal speciation.</title>
        <authorList>
            <consortium name="DOE Joint Genome Institute"/>
            <person name="Vesth T.C."/>
            <person name="Nybo J."/>
            <person name="Theobald S."/>
            <person name="Brandl J."/>
            <person name="Frisvad J.C."/>
            <person name="Nielsen K.F."/>
            <person name="Lyhne E.K."/>
            <person name="Kogle M.E."/>
            <person name="Kuo A."/>
            <person name="Riley R."/>
            <person name="Clum A."/>
            <person name="Nolan M."/>
            <person name="Lipzen A."/>
            <person name="Salamov A."/>
            <person name="Henrissat B."/>
            <person name="Wiebenga A."/>
            <person name="De Vries R.P."/>
            <person name="Grigoriev I.V."/>
            <person name="Mortensen U.H."/>
            <person name="Andersen M.R."/>
            <person name="Baker S.E."/>
        </authorList>
    </citation>
    <scope>NUCLEOTIDE SEQUENCE [LARGE SCALE GENOMIC DNA]</scope>
    <source>
        <strain evidence="1 2">CBS 117.55</strain>
    </source>
</reference>
<organism evidence="1 2">
    <name type="scientific">Aspergillus heteromorphus CBS 117.55</name>
    <dbReference type="NCBI Taxonomy" id="1448321"/>
    <lineage>
        <taxon>Eukaryota</taxon>
        <taxon>Fungi</taxon>
        <taxon>Dikarya</taxon>
        <taxon>Ascomycota</taxon>
        <taxon>Pezizomycotina</taxon>
        <taxon>Eurotiomycetes</taxon>
        <taxon>Eurotiomycetidae</taxon>
        <taxon>Eurotiales</taxon>
        <taxon>Aspergillaceae</taxon>
        <taxon>Aspergillus</taxon>
        <taxon>Aspergillus subgen. Circumdati</taxon>
    </lineage>
</organism>
<dbReference type="AlphaFoldDB" id="A0A317V7U5"/>
<keyword evidence="2" id="KW-1185">Reference proteome</keyword>
<dbReference type="GeneID" id="37060432"/>
<evidence type="ECO:0000313" key="1">
    <source>
        <dbReference type="EMBL" id="PWY69118.1"/>
    </source>
</evidence>
<comment type="caution">
    <text evidence="1">The sequence shown here is derived from an EMBL/GenBank/DDBJ whole genome shotgun (WGS) entry which is preliminary data.</text>
</comment>
<gene>
    <name evidence="1" type="ORF">BO70DRAFT_149998</name>
</gene>
<dbReference type="Proteomes" id="UP000247233">
    <property type="component" value="Unassembled WGS sequence"/>
</dbReference>
<dbReference type="EMBL" id="MSFL01000034">
    <property type="protein sequence ID" value="PWY69118.1"/>
    <property type="molecule type" value="Genomic_DNA"/>
</dbReference>
<name>A0A317V7U5_9EURO</name>
<accession>A0A317V7U5</accession>
<sequence>MRISCRWHPSSLLHCCVLSRDPGWGFCFAMSGVLDWHQSVLGDWGCDWLELFAVVEKGCSLHRMLGSHRLDGYS</sequence>
<proteinExistence type="predicted"/>
<protein>
    <submittedName>
        <fullName evidence="1">Uncharacterized protein</fullName>
    </submittedName>
</protein>
<evidence type="ECO:0000313" key="2">
    <source>
        <dbReference type="Proteomes" id="UP000247233"/>
    </source>
</evidence>
<dbReference type="VEuPathDB" id="FungiDB:BO70DRAFT_149998"/>
<dbReference type="RefSeq" id="XP_025395474.1">
    <property type="nucleotide sequence ID" value="XM_025538195.1"/>
</dbReference>